<dbReference type="PANTHER" id="PTHR10962">
    <property type="entry name" value="INTEGRAL TRANSMEMBRANE PROTEIN 2"/>
    <property type="match status" value="1"/>
</dbReference>
<evidence type="ECO:0000313" key="19">
    <source>
        <dbReference type="Ensembl" id="ENSAMEP00000041903.1"/>
    </source>
</evidence>
<dbReference type="InterPro" id="IPR007084">
    <property type="entry name" value="BRICHOS_dom"/>
</dbReference>
<feature type="transmembrane region" description="Helical" evidence="16">
    <location>
        <begin position="56"/>
        <end position="78"/>
    </location>
</feature>
<comment type="subunit">
    <text evidence="15">Interacts with BACE1. Interacts with APP. Interacts with STMN2.</text>
</comment>
<evidence type="ECO:0000256" key="10">
    <source>
        <dbReference type="ARBA" id="ARBA00023157"/>
    </source>
</evidence>
<reference evidence="19 20" key="1">
    <citation type="journal article" date="2010" name="Nature">
        <title>The sequence and de novo assembly of the giant panda genome.</title>
        <authorList>
            <person name="Li R."/>
            <person name="Fan W."/>
            <person name="Tian G."/>
            <person name="Zhu H."/>
            <person name="He L."/>
            <person name="Cai J."/>
            <person name="Huang Q."/>
            <person name="Cai Q."/>
            <person name="Li B."/>
            <person name="Bai Y."/>
            <person name="Zhang Z."/>
            <person name="Zhang Y."/>
            <person name="Wang W."/>
            <person name="Li J."/>
            <person name="Wei F."/>
            <person name="Li H."/>
            <person name="Jian M."/>
            <person name="Li J."/>
            <person name="Zhang Z."/>
            <person name="Nielsen R."/>
            <person name="Li D."/>
            <person name="Gu W."/>
            <person name="Yang Z."/>
            <person name="Xuan Z."/>
            <person name="Ryder O.A."/>
            <person name="Leung F.C."/>
            <person name="Zhou Y."/>
            <person name="Cao J."/>
            <person name="Sun X."/>
            <person name="Fu Y."/>
            <person name="Fang X."/>
            <person name="Guo X."/>
            <person name="Wang B."/>
            <person name="Hou R."/>
            <person name="Shen F."/>
            <person name="Mu B."/>
            <person name="Ni P."/>
            <person name="Lin R."/>
            <person name="Qian W."/>
            <person name="Wang G."/>
            <person name="Yu C."/>
            <person name="Nie W."/>
            <person name="Wang J."/>
            <person name="Wu Z."/>
            <person name="Liang H."/>
            <person name="Min J."/>
            <person name="Wu Q."/>
            <person name="Cheng S."/>
            <person name="Ruan J."/>
            <person name="Wang M."/>
            <person name="Shi Z."/>
            <person name="Wen M."/>
            <person name="Liu B."/>
            <person name="Ren X."/>
            <person name="Zheng H."/>
            <person name="Dong D."/>
            <person name="Cook K."/>
            <person name="Shan G."/>
            <person name="Zhang H."/>
            <person name="Kosiol C."/>
            <person name="Xie X."/>
            <person name="Lu Z."/>
            <person name="Zheng H."/>
            <person name="Li Y."/>
            <person name="Steiner C.C."/>
            <person name="Lam T.T."/>
            <person name="Lin S."/>
            <person name="Zhang Q."/>
            <person name="Li G."/>
            <person name="Tian J."/>
            <person name="Gong T."/>
            <person name="Liu H."/>
            <person name="Zhang D."/>
            <person name="Fang L."/>
            <person name="Ye C."/>
            <person name="Zhang J."/>
            <person name="Hu W."/>
            <person name="Xu A."/>
            <person name="Ren Y."/>
            <person name="Zhang G."/>
            <person name="Bruford M.W."/>
            <person name="Li Q."/>
            <person name="Ma L."/>
            <person name="Guo Y."/>
            <person name="An N."/>
            <person name="Hu Y."/>
            <person name="Zheng Y."/>
            <person name="Shi Y."/>
            <person name="Li Z."/>
            <person name="Liu Q."/>
            <person name="Chen Y."/>
            <person name="Zhao J."/>
            <person name="Qu N."/>
            <person name="Zhao S."/>
            <person name="Tian F."/>
            <person name="Wang X."/>
            <person name="Wang H."/>
            <person name="Xu L."/>
            <person name="Liu X."/>
            <person name="Vinar T."/>
            <person name="Wang Y."/>
            <person name="Lam T.W."/>
            <person name="Yiu S.M."/>
            <person name="Liu S."/>
            <person name="Zhang H."/>
            <person name="Li D."/>
            <person name="Huang Y."/>
            <person name="Wang X."/>
            <person name="Yang G."/>
            <person name="Jiang Z."/>
            <person name="Wang J."/>
            <person name="Qin N."/>
            <person name="Li L."/>
            <person name="Li J."/>
            <person name="Bolund L."/>
            <person name="Kristiansen K."/>
            <person name="Wong G.K."/>
            <person name="Olson M."/>
            <person name="Zhang X."/>
            <person name="Li S."/>
            <person name="Yang H."/>
            <person name="Wang J."/>
            <person name="Wang J."/>
        </authorList>
    </citation>
    <scope>NUCLEOTIDE SEQUENCE [LARGE SCALE GENOMIC DNA]</scope>
</reference>
<feature type="domain" description="BRICHOS" evidence="18">
    <location>
        <begin position="134"/>
        <end position="228"/>
    </location>
</feature>
<evidence type="ECO:0000256" key="9">
    <source>
        <dbReference type="ARBA" id="ARBA00023136"/>
    </source>
</evidence>
<dbReference type="Proteomes" id="UP000008912">
    <property type="component" value="Unassembled WGS sequence"/>
</dbReference>
<evidence type="ECO:0000256" key="3">
    <source>
        <dbReference type="ARBA" id="ARBA00022475"/>
    </source>
</evidence>
<keyword evidence="20" id="KW-1185">Reference proteome</keyword>
<keyword evidence="4" id="KW-0597">Phosphoprotein</keyword>
<keyword evidence="5" id="KW-0165">Cleavage on pair of basic residues</keyword>
<reference evidence="19" key="2">
    <citation type="submission" date="2025-08" db="UniProtKB">
        <authorList>
            <consortium name="Ensembl"/>
        </authorList>
    </citation>
    <scope>IDENTIFICATION</scope>
</reference>
<keyword evidence="8 16" id="KW-1133">Transmembrane helix</keyword>
<keyword evidence="6 16" id="KW-0812">Transmembrane</keyword>
<dbReference type="GeneTree" id="ENSGT00950000183115"/>
<evidence type="ECO:0000256" key="12">
    <source>
        <dbReference type="ARBA" id="ARBA00023228"/>
    </source>
</evidence>
<dbReference type="PANTHER" id="PTHR10962:SF5">
    <property type="entry name" value="INTEGRAL MEMBRANE PROTEIN 2C"/>
    <property type="match status" value="1"/>
</dbReference>
<accession>A0A7N5KLD8</accession>
<evidence type="ECO:0000256" key="6">
    <source>
        <dbReference type="ARBA" id="ARBA00022692"/>
    </source>
</evidence>
<evidence type="ECO:0000256" key="2">
    <source>
        <dbReference type="ARBA" id="ARBA00006794"/>
    </source>
</evidence>
<name>A0A7N5KLD8_AILME</name>
<evidence type="ECO:0000256" key="13">
    <source>
        <dbReference type="ARBA" id="ARBA00037782"/>
    </source>
</evidence>
<evidence type="ECO:0000256" key="1">
    <source>
        <dbReference type="ARBA" id="ARBA00004401"/>
    </source>
</evidence>
<evidence type="ECO:0000313" key="20">
    <source>
        <dbReference type="Proteomes" id="UP000008912"/>
    </source>
</evidence>
<evidence type="ECO:0000256" key="5">
    <source>
        <dbReference type="ARBA" id="ARBA00022685"/>
    </source>
</evidence>
<evidence type="ECO:0000256" key="4">
    <source>
        <dbReference type="ARBA" id="ARBA00022553"/>
    </source>
</evidence>
<dbReference type="PROSITE" id="PS50869">
    <property type="entry name" value="BRICHOS"/>
    <property type="match status" value="1"/>
</dbReference>
<evidence type="ECO:0000256" key="11">
    <source>
        <dbReference type="ARBA" id="ARBA00023180"/>
    </source>
</evidence>
<keyword evidence="12" id="KW-0458">Lysosome</keyword>
<feature type="region of interest" description="Disordered" evidence="17">
    <location>
        <begin position="259"/>
        <end position="298"/>
    </location>
</feature>
<dbReference type="Ensembl" id="ENSAMET00000047301.1">
    <property type="protein sequence ID" value="ENSAMEP00000041903.1"/>
    <property type="gene ID" value="ENSAMEG00000016445.2"/>
</dbReference>
<dbReference type="InterPro" id="IPR040145">
    <property type="entry name" value="ITM2"/>
</dbReference>
<protein>
    <recommendedName>
        <fullName evidence="16">Integral membrane protein 2</fullName>
    </recommendedName>
</protein>
<evidence type="ECO:0000256" key="14">
    <source>
        <dbReference type="ARBA" id="ARBA00037874"/>
    </source>
</evidence>
<dbReference type="GO" id="GO:0001540">
    <property type="term" value="F:amyloid-beta binding"/>
    <property type="evidence" value="ECO:0007669"/>
    <property type="project" value="TreeGrafter"/>
</dbReference>
<gene>
    <name evidence="19" type="primary">ITM2C</name>
</gene>
<evidence type="ECO:0000256" key="15">
    <source>
        <dbReference type="ARBA" id="ARBA00038611"/>
    </source>
</evidence>
<dbReference type="AlphaFoldDB" id="A0A7N5KLD8"/>
<dbReference type="Pfam" id="PF04089">
    <property type="entry name" value="BRICHOS"/>
    <property type="match status" value="1"/>
</dbReference>
<comment type="subcellular location">
    <subcellularLocation>
        <location evidence="1">Cell membrane</location>
        <topology evidence="1">Single-pass type II membrane protein</topology>
    </subcellularLocation>
    <subcellularLocation>
        <location evidence="14">Lysosome membrane</location>
        <topology evidence="14">Single-pass type II membrane protein</topology>
    </subcellularLocation>
    <subcellularLocation>
        <location evidence="16">Membrane</location>
        <topology evidence="16">Single-pass type II membrane protein</topology>
    </subcellularLocation>
</comment>
<keyword evidence="11" id="KW-0325">Glycoprotein</keyword>
<sequence>MVKISFQPAVAGIKADKADKASTAGPAPAAEILLTPAQEERPPPQRYRKGGSVGGVCYLSMGMVVLLMGLVFASVYIYRYFFLVQLARDNFFHCGVLYEDSLSSQVRTRMELEEDVKIYLEENYERINVPVPQFGGGDPADIIHDFQRGLTAYHDISLDKCYVIELNTTIVLPPRNFWELLMNVKVSSTPHGILLLPPRGRQAWGKGGSCVGGVAVSWAQHPRLVLRPPSSFSHIQVSAPPFFFKILFIYSTEIETASERGNTSRESGRGRSRLPAEESDVGLDPITPGSCPELKADT</sequence>
<comment type="function">
    <text evidence="13">Negative regulator of amyloid-beta peptide production. May inhibit the processing of APP by blocking its access to alpha- and beta-secretase. Binding to the beta-secretase-cleaved APP C-terminal fragment is negligible, suggesting that ITM2C is a poor gamma-secretase cleavage inhibitor. May play a role in TNF-induced cell death and neuronal differentiation.</text>
</comment>
<dbReference type="GO" id="GO:0042985">
    <property type="term" value="P:negative regulation of amyloid precursor protein biosynthetic process"/>
    <property type="evidence" value="ECO:0007669"/>
    <property type="project" value="TreeGrafter"/>
</dbReference>
<keyword evidence="10" id="KW-1015">Disulfide bond</keyword>
<reference evidence="19" key="3">
    <citation type="submission" date="2025-09" db="UniProtKB">
        <authorList>
            <consortium name="Ensembl"/>
        </authorList>
    </citation>
    <scope>IDENTIFICATION</scope>
</reference>
<keyword evidence="9 16" id="KW-0472">Membrane</keyword>
<proteinExistence type="inferred from homology"/>
<dbReference type="SMART" id="SM01039">
    <property type="entry name" value="BRICHOS"/>
    <property type="match status" value="1"/>
</dbReference>
<evidence type="ECO:0000259" key="18">
    <source>
        <dbReference type="PROSITE" id="PS50869"/>
    </source>
</evidence>
<keyword evidence="3 16" id="KW-1003">Cell membrane</keyword>
<evidence type="ECO:0000256" key="7">
    <source>
        <dbReference type="ARBA" id="ARBA00022968"/>
    </source>
</evidence>
<dbReference type="GO" id="GO:0070062">
    <property type="term" value="C:extracellular exosome"/>
    <property type="evidence" value="ECO:0007669"/>
    <property type="project" value="TreeGrafter"/>
</dbReference>
<dbReference type="GO" id="GO:0005886">
    <property type="term" value="C:plasma membrane"/>
    <property type="evidence" value="ECO:0007669"/>
    <property type="project" value="UniProtKB-SubCell"/>
</dbReference>
<organism evidence="19 20">
    <name type="scientific">Ailuropoda melanoleuca</name>
    <name type="common">Giant panda</name>
    <dbReference type="NCBI Taxonomy" id="9646"/>
    <lineage>
        <taxon>Eukaryota</taxon>
        <taxon>Metazoa</taxon>
        <taxon>Chordata</taxon>
        <taxon>Craniata</taxon>
        <taxon>Vertebrata</taxon>
        <taxon>Euteleostomi</taxon>
        <taxon>Mammalia</taxon>
        <taxon>Eutheria</taxon>
        <taxon>Laurasiatheria</taxon>
        <taxon>Carnivora</taxon>
        <taxon>Caniformia</taxon>
        <taxon>Ursidae</taxon>
        <taxon>Ailuropoda</taxon>
    </lineage>
</organism>
<evidence type="ECO:0000256" key="8">
    <source>
        <dbReference type="ARBA" id="ARBA00022989"/>
    </source>
</evidence>
<dbReference type="GO" id="GO:0005765">
    <property type="term" value="C:lysosomal membrane"/>
    <property type="evidence" value="ECO:0007669"/>
    <property type="project" value="UniProtKB-SubCell"/>
</dbReference>
<evidence type="ECO:0000256" key="17">
    <source>
        <dbReference type="SAM" id="MobiDB-lite"/>
    </source>
</evidence>
<evidence type="ECO:0000256" key="16">
    <source>
        <dbReference type="RuleBase" id="RU367061"/>
    </source>
</evidence>
<dbReference type="GO" id="GO:0005794">
    <property type="term" value="C:Golgi apparatus"/>
    <property type="evidence" value="ECO:0007669"/>
    <property type="project" value="TreeGrafter"/>
</dbReference>
<comment type="similarity">
    <text evidence="2 16">Belongs to the ITM2 family.</text>
</comment>
<keyword evidence="7 16" id="KW-0735">Signal-anchor</keyword>